<proteinExistence type="predicted"/>
<dbReference type="AlphaFoldDB" id="A0A699XD51"/>
<sequence length="72" mass="7526">MRNGKAMLPGFATGWNPNTSATDVAAYDEEGQAPNQLWGNASILGGFNPNGIDGGGGALQNNFLRGFQQLDN</sequence>
<reference evidence="1" key="1">
    <citation type="journal article" date="2019" name="Sci. Rep.">
        <title>Draft genome of Tanacetum cinerariifolium, the natural source of mosquito coil.</title>
        <authorList>
            <person name="Yamashiro T."/>
            <person name="Shiraishi A."/>
            <person name="Satake H."/>
            <person name="Nakayama K."/>
        </authorList>
    </citation>
    <scope>NUCLEOTIDE SEQUENCE</scope>
</reference>
<protein>
    <submittedName>
        <fullName evidence="1">Uncharacterized protein</fullName>
    </submittedName>
</protein>
<organism evidence="1">
    <name type="scientific">Tanacetum cinerariifolium</name>
    <name type="common">Dalmatian daisy</name>
    <name type="synonym">Chrysanthemum cinerariifolium</name>
    <dbReference type="NCBI Taxonomy" id="118510"/>
    <lineage>
        <taxon>Eukaryota</taxon>
        <taxon>Viridiplantae</taxon>
        <taxon>Streptophyta</taxon>
        <taxon>Embryophyta</taxon>
        <taxon>Tracheophyta</taxon>
        <taxon>Spermatophyta</taxon>
        <taxon>Magnoliopsida</taxon>
        <taxon>eudicotyledons</taxon>
        <taxon>Gunneridae</taxon>
        <taxon>Pentapetalae</taxon>
        <taxon>asterids</taxon>
        <taxon>campanulids</taxon>
        <taxon>Asterales</taxon>
        <taxon>Asteraceae</taxon>
        <taxon>Asteroideae</taxon>
        <taxon>Anthemideae</taxon>
        <taxon>Anthemidinae</taxon>
        <taxon>Tanacetum</taxon>
    </lineage>
</organism>
<name>A0A699XD51_TANCI</name>
<dbReference type="EMBL" id="BKCJ011806294">
    <property type="protein sequence ID" value="GFD54474.1"/>
    <property type="molecule type" value="Genomic_DNA"/>
</dbReference>
<feature type="non-terminal residue" evidence="1">
    <location>
        <position position="72"/>
    </location>
</feature>
<comment type="caution">
    <text evidence="1">The sequence shown here is derived from an EMBL/GenBank/DDBJ whole genome shotgun (WGS) entry which is preliminary data.</text>
</comment>
<accession>A0A699XD51</accession>
<gene>
    <name evidence="1" type="ORF">Tci_926443</name>
</gene>
<evidence type="ECO:0000313" key="1">
    <source>
        <dbReference type="EMBL" id="GFD54474.1"/>
    </source>
</evidence>